<feature type="domain" description="Fibronectin type-III" evidence="17">
    <location>
        <begin position="742"/>
        <end position="839"/>
    </location>
</feature>
<feature type="domain" description="Tyrosine-protein phosphatase" evidence="15">
    <location>
        <begin position="1629"/>
        <end position="1889"/>
    </location>
</feature>
<evidence type="ECO:0000259" key="15">
    <source>
        <dbReference type="PROSITE" id="PS50055"/>
    </source>
</evidence>
<dbReference type="InterPro" id="IPR000242">
    <property type="entry name" value="PTP_cat"/>
</dbReference>
<name>A0ABD1KUL3_9TELE</name>
<feature type="domain" description="Fibronectin type-III" evidence="17">
    <location>
        <begin position="387"/>
        <end position="478"/>
    </location>
</feature>
<evidence type="ECO:0000256" key="11">
    <source>
        <dbReference type="ARBA" id="ARBA00025789"/>
    </source>
</evidence>
<keyword evidence="3 13" id="KW-0812">Transmembrane</keyword>
<dbReference type="GO" id="GO:0032502">
    <property type="term" value="P:developmental process"/>
    <property type="evidence" value="ECO:0007669"/>
    <property type="project" value="UniProtKB-ARBA"/>
</dbReference>
<dbReference type="FunFam" id="2.60.40.10:FF:000369">
    <property type="entry name" value="Protein tyrosine phosphatase, receptor type B"/>
    <property type="match status" value="10"/>
</dbReference>
<feature type="transmembrane region" description="Helical" evidence="13">
    <location>
        <begin position="1547"/>
        <end position="1567"/>
    </location>
</feature>
<evidence type="ECO:0000256" key="4">
    <source>
        <dbReference type="ARBA" id="ARBA00022729"/>
    </source>
</evidence>
<keyword evidence="10" id="KW-0325">Glycoprotein</keyword>
<keyword evidence="5" id="KW-0677">Repeat</keyword>
<evidence type="ECO:0000256" key="6">
    <source>
        <dbReference type="ARBA" id="ARBA00022801"/>
    </source>
</evidence>
<comment type="subcellular location">
    <subcellularLocation>
        <location evidence="1">Membrane</location>
        <topology evidence="1">Single-pass type I membrane protein</topology>
    </subcellularLocation>
</comment>
<dbReference type="GO" id="GO:0004725">
    <property type="term" value="F:protein tyrosine phosphatase activity"/>
    <property type="evidence" value="ECO:0007669"/>
    <property type="project" value="UniProtKB-EC"/>
</dbReference>
<feature type="domain" description="Fibronectin type-III" evidence="17">
    <location>
        <begin position="1185"/>
        <end position="1274"/>
    </location>
</feature>
<protein>
    <recommendedName>
        <fullName evidence="2">protein-tyrosine-phosphatase</fullName>
        <ecNumber evidence="2">3.1.3.48</ecNumber>
    </recommendedName>
</protein>
<feature type="domain" description="Fibronectin type-III" evidence="17">
    <location>
        <begin position="206"/>
        <end position="301"/>
    </location>
</feature>
<keyword evidence="9 13" id="KW-0472">Membrane</keyword>
<dbReference type="InterPro" id="IPR029021">
    <property type="entry name" value="Prot-tyrosine_phosphatase-like"/>
</dbReference>
<dbReference type="PANTHER" id="PTHR46957">
    <property type="entry name" value="CYTOKINE RECEPTOR"/>
    <property type="match status" value="1"/>
</dbReference>
<gene>
    <name evidence="18" type="ORF">ACEWY4_002019</name>
</gene>
<reference evidence="18 19" key="1">
    <citation type="submission" date="2024-09" db="EMBL/GenBank/DDBJ databases">
        <title>A chromosome-level genome assembly of Gray's grenadier anchovy, Coilia grayii.</title>
        <authorList>
            <person name="Fu Z."/>
        </authorList>
    </citation>
    <scope>NUCLEOTIDE SEQUENCE [LARGE SCALE GENOMIC DNA]</scope>
    <source>
        <strain evidence="18">G4</strain>
        <tissue evidence="18">Muscle</tissue>
    </source>
</reference>
<evidence type="ECO:0000256" key="9">
    <source>
        <dbReference type="ARBA" id="ARBA00023136"/>
    </source>
</evidence>
<evidence type="ECO:0000313" key="18">
    <source>
        <dbReference type="EMBL" id="KAL2102851.1"/>
    </source>
</evidence>
<dbReference type="Proteomes" id="UP001591681">
    <property type="component" value="Unassembled WGS sequence"/>
</dbReference>
<dbReference type="SUPFAM" id="SSF49265">
    <property type="entry name" value="Fibronectin type III"/>
    <property type="match status" value="13"/>
</dbReference>
<dbReference type="Gene3D" id="3.90.190.10">
    <property type="entry name" value="Protein tyrosine phosphatase superfamily"/>
    <property type="match status" value="1"/>
</dbReference>
<evidence type="ECO:0000256" key="7">
    <source>
        <dbReference type="ARBA" id="ARBA00022912"/>
    </source>
</evidence>
<evidence type="ECO:0000256" key="3">
    <source>
        <dbReference type="ARBA" id="ARBA00022692"/>
    </source>
</evidence>
<evidence type="ECO:0000256" key="5">
    <source>
        <dbReference type="ARBA" id="ARBA00022737"/>
    </source>
</evidence>
<keyword evidence="7" id="KW-0904">Protein phosphatase</keyword>
<sequence length="1923" mass="211989">MMQRSKILALMIIFTSGVWCIPLEDTQGCDINHASAISTVDSIVIRFTTTGKECDFRVTHTSADSDQKVTDCHRSQGSEEEYQCEIHGLEPATTYPLRIESKTNGAQENISISTGPSAIEGLQVSGGSESLEASWRPGPGRVDGMWVLLVDSLGQNPIWNETLEITATSYTFKRLTPGRCYNVTVVTEAGDQTAHSSMPTQTAPALVTNLRLESGGSEDSLTASWERPVGDVDGYVLVLSTADGEPSVLQESRLPSNATEAMFQQLLPGHSYSLAVTTTSGKLSNHTSVLGQTAPGSVSELALGSVADCSSLRLTWAPPAGVWERYRVLLLKGSEVMANRTLERTVTELRLSDMGLSPGDTDRAAVIVEIGALATAKYCDIGPVPAPVSDLHIRHADETSLSAMWSHPSGSTPRSGYRVELLHGNGTQGERKLDADMRECTFNVLTPGRAYQITVVTDSGAFCSATSVSGRTIPLEVRGLSLSNRGSTDALLATWTPALGDLDSYRLLLSHGAQLVLNESVPANATSHWLRGLTPGAPYRLQLLTLSGGLASKPALAEGGTVPAAVGEVTVSNNGRPDFLSVSWRPAVGDVDSYHVLLKNREKTVHNLVLSKNSHECVFNSLVSGCLYTISISTRSGSFDNTTIVQERTQPSSVQKPTVAHSARDNFLRVYWSHDAVGDFDHYQVLIKHNNTVQQEKSLNRSEKECVFTSLVSGRAYTVTVSTWSGSYQTSVSTEGRTLPAEVQSLALAGSSTEELWVTWSPAPGDVDHYEVQLLFNDTQVFPPDRLGSDVHEHRFSTLTPGRLYKIVVSTFSGDIQRPQRIQGRTVPSQVKSLQVMPGSHSGSLRATWAPGEGDVDLYVITLTLGGQVRASRELPKQVTETEFQNLLPGQLYNITVQSVSGALANSRTSYGRTVPSAVTALQADTEHTTHSLTVTWEHPTGVYDGYELQLQDENGAVVTNASLPAAASRHLVPGLTPGRWYRVHLQTLSGGTRSPDATAEGQTRPAAVNGLAVRTNTTRELSFRWSGPEGHVDSYDIYLYRQDEMLQDHSAGGPGARGCTFRGLQPGTLYKIVVLSRSRGMTNDSSIWARTVPSPVVGLQARHQEQTDSLHVSWRLGQGELSELLVSLYGPDGNQQAEQRLGRDQTEHVFQGLLPGRLYSAMVTSHSGELSNTATVAGRTVPLPPTSLRSRATEDANGTVEMTWSPPAMGDFDNFDLQWQPRDRLSVRSVSSTQRALTGLYPGRLYNFTLRTVSGGAMSAPMAYSPTIHIPVRTAPTRVLHMHCRPQSSTAVSCSWMPPEADYDGYEVDCRREDSGERVNYMVLDRDTTEHQIEKLDPHCHYVVSVRARAGGLNSPPATGGAITMIDRPPEPPDSVRVNERAARVTQSTIFFKFNCSWFSDVNGAVRLFSIVVAESNDNELAQPERRHPLPSYLDYKMNSSVRAYQTNYFSSHCTGNPDTTSKVFEINLGAGMDTLGGPCELDSDKRHYLNTFCDGPLKAKTAYRLSIRAFTQLFEDNQKEPLFTDTYLSLPLVTQPEPLGGIIEGLSAGMFLTGMMIAVIALLIYRQRVRKVAVQEGPVVRMSMWKEVPASGIYMGVRSNRRVTSPVKASHFETHLSKLLADSNYLLSEEFEDLKDVGRNQPMDAARLPENRGKNRYNNILPYDATRVKLSYLEDDPCSDFINASYIPGNNFRREYIATQGPLPGTKEDFWRMVWEQNVHNIVMVTQCVEKGRVKCDHYWPETREPLYYGDLVVQMSAESVLPEWTIREFKICYEGQLAYPRVVRQFHYTVWPDHGVPETTQSLIQYVRTVRDYIDRVPTSGPTVAHCSAGVGRTGTFIALDRALQQLDSRGTVDIYGCVFDLRLHRSHMVQTECQYAFLHQCVRDVLRARKLRCEQENPLYPIYENFNPEYYKDIIYTGH</sequence>
<evidence type="ECO:0000259" key="17">
    <source>
        <dbReference type="PROSITE" id="PS50853"/>
    </source>
</evidence>
<keyword evidence="4 14" id="KW-0732">Signal</keyword>
<comment type="caution">
    <text evidence="18">The sequence shown here is derived from an EMBL/GenBank/DDBJ whole genome shotgun (WGS) entry which is preliminary data.</text>
</comment>
<dbReference type="InterPro" id="IPR013783">
    <property type="entry name" value="Ig-like_fold"/>
</dbReference>
<evidence type="ECO:0000256" key="2">
    <source>
        <dbReference type="ARBA" id="ARBA00013064"/>
    </source>
</evidence>
<feature type="domain" description="Fibronectin type-III" evidence="17">
    <location>
        <begin position="1276"/>
        <end position="1370"/>
    </location>
</feature>
<evidence type="ECO:0000256" key="13">
    <source>
        <dbReference type="SAM" id="Phobius"/>
    </source>
</evidence>
<keyword evidence="8 13" id="KW-1133">Transmembrane helix</keyword>
<feature type="domain" description="Fibronectin type-III" evidence="17">
    <location>
        <begin position="115"/>
        <end position="205"/>
    </location>
</feature>
<evidence type="ECO:0000313" key="19">
    <source>
        <dbReference type="Proteomes" id="UP001591681"/>
    </source>
</evidence>
<proteinExistence type="inferred from homology"/>
<dbReference type="SMART" id="SM00404">
    <property type="entry name" value="PTPc_motif"/>
    <property type="match status" value="1"/>
</dbReference>
<dbReference type="Pfam" id="PF00102">
    <property type="entry name" value="Y_phosphatase"/>
    <property type="match status" value="1"/>
</dbReference>
<feature type="domain" description="Fibronectin type-III" evidence="17">
    <location>
        <begin position="565"/>
        <end position="652"/>
    </location>
</feature>
<dbReference type="InterPro" id="IPR003961">
    <property type="entry name" value="FN3_dom"/>
</dbReference>
<dbReference type="FunFam" id="3.90.190.10:FF:000009">
    <property type="entry name" value="Receptor-type tyrosine-protein phosphatase beta"/>
    <property type="match status" value="1"/>
</dbReference>
<dbReference type="PROSITE" id="PS50055">
    <property type="entry name" value="TYR_PHOSPHATASE_PTP"/>
    <property type="match status" value="1"/>
</dbReference>
<feature type="domain" description="Fibronectin type-III" evidence="17">
    <location>
        <begin position="653"/>
        <end position="741"/>
    </location>
</feature>
<comment type="catalytic activity">
    <reaction evidence="12">
        <text>O-phospho-L-tyrosyl-[protein] + H2O = L-tyrosyl-[protein] + phosphate</text>
        <dbReference type="Rhea" id="RHEA:10684"/>
        <dbReference type="Rhea" id="RHEA-COMP:10136"/>
        <dbReference type="Rhea" id="RHEA-COMP:20101"/>
        <dbReference type="ChEBI" id="CHEBI:15377"/>
        <dbReference type="ChEBI" id="CHEBI:43474"/>
        <dbReference type="ChEBI" id="CHEBI:46858"/>
        <dbReference type="ChEBI" id="CHEBI:61978"/>
        <dbReference type="EC" id="3.1.3.48"/>
    </reaction>
</comment>
<evidence type="ECO:0000256" key="12">
    <source>
        <dbReference type="ARBA" id="ARBA00051722"/>
    </source>
</evidence>
<feature type="domain" description="Fibronectin type-III" evidence="17">
    <location>
        <begin position="1093"/>
        <end position="1184"/>
    </location>
</feature>
<dbReference type="EMBL" id="JBHFQA010000002">
    <property type="protein sequence ID" value="KAL2102851.1"/>
    <property type="molecule type" value="Genomic_DNA"/>
</dbReference>
<dbReference type="Gene3D" id="2.60.40.10">
    <property type="entry name" value="Immunoglobulins"/>
    <property type="match status" value="13"/>
</dbReference>
<dbReference type="PROSITE" id="PS50853">
    <property type="entry name" value="FN3"/>
    <property type="match status" value="10"/>
</dbReference>
<accession>A0ABD1KUL3</accession>
<evidence type="ECO:0000256" key="10">
    <source>
        <dbReference type="ARBA" id="ARBA00023180"/>
    </source>
</evidence>
<dbReference type="CDD" id="cd00063">
    <property type="entry name" value="FN3"/>
    <property type="match status" value="9"/>
</dbReference>
<evidence type="ECO:0000256" key="1">
    <source>
        <dbReference type="ARBA" id="ARBA00004479"/>
    </source>
</evidence>
<feature type="signal peptide" evidence="14">
    <location>
        <begin position="1"/>
        <end position="20"/>
    </location>
</feature>
<evidence type="ECO:0000259" key="16">
    <source>
        <dbReference type="PROSITE" id="PS50056"/>
    </source>
</evidence>
<dbReference type="Pfam" id="PF18861">
    <property type="entry name" value="PTP_tm"/>
    <property type="match status" value="1"/>
</dbReference>
<dbReference type="SUPFAM" id="SSF52799">
    <property type="entry name" value="(Phosphotyrosine protein) phosphatases II"/>
    <property type="match status" value="1"/>
</dbReference>
<dbReference type="GO" id="GO:0016020">
    <property type="term" value="C:membrane"/>
    <property type="evidence" value="ECO:0007669"/>
    <property type="project" value="UniProtKB-SubCell"/>
</dbReference>
<evidence type="ECO:0000256" key="8">
    <source>
        <dbReference type="ARBA" id="ARBA00022989"/>
    </source>
</evidence>
<dbReference type="SMART" id="SM00060">
    <property type="entry name" value="FN3"/>
    <property type="match status" value="15"/>
</dbReference>
<dbReference type="InterPro" id="IPR041201">
    <property type="entry name" value="PTPRJ_TM"/>
</dbReference>
<organism evidence="18 19">
    <name type="scientific">Coilia grayii</name>
    <name type="common">Gray's grenadier anchovy</name>
    <dbReference type="NCBI Taxonomy" id="363190"/>
    <lineage>
        <taxon>Eukaryota</taxon>
        <taxon>Metazoa</taxon>
        <taxon>Chordata</taxon>
        <taxon>Craniata</taxon>
        <taxon>Vertebrata</taxon>
        <taxon>Euteleostomi</taxon>
        <taxon>Actinopterygii</taxon>
        <taxon>Neopterygii</taxon>
        <taxon>Teleostei</taxon>
        <taxon>Clupei</taxon>
        <taxon>Clupeiformes</taxon>
        <taxon>Clupeoidei</taxon>
        <taxon>Engraulidae</taxon>
        <taxon>Coilinae</taxon>
        <taxon>Coilia</taxon>
    </lineage>
</organism>
<dbReference type="InterPro" id="IPR036116">
    <property type="entry name" value="FN3_sf"/>
</dbReference>
<dbReference type="EC" id="3.1.3.48" evidence="2"/>
<dbReference type="InterPro" id="IPR000387">
    <property type="entry name" value="Tyr_Pase_dom"/>
</dbReference>
<evidence type="ECO:0000256" key="14">
    <source>
        <dbReference type="SAM" id="SignalP"/>
    </source>
</evidence>
<dbReference type="PROSITE" id="PS50056">
    <property type="entry name" value="TYR_PHOSPHATASE_2"/>
    <property type="match status" value="1"/>
</dbReference>
<dbReference type="SMART" id="SM00194">
    <property type="entry name" value="PTPc"/>
    <property type="match status" value="1"/>
</dbReference>
<dbReference type="InterPro" id="IPR003595">
    <property type="entry name" value="Tyr_Pase_cat"/>
</dbReference>
<dbReference type="PRINTS" id="PR00700">
    <property type="entry name" value="PRTYPHPHTASE"/>
</dbReference>
<dbReference type="InterPro" id="IPR050713">
    <property type="entry name" value="RTP_Phos/Ushers"/>
</dbReference>
<comment type="similarity">
    <text evidence="11">Belongs to the protein-tyrosine phosphatase family. Receptor class 3 subfamily.</text>
</comment>
<dbReference type="Pfam" id="PF00041">
    <property type="entry name" value="fn3"/>
    <property type="match status" value="13"/>
</dbReference>
<keyword evidence="19" id="KW-1185">Reference proteome</keyword>
<dbReference type="PANTHER" id="PTHR46957:SF2">
    <property type="entry name" value="RECEPTOR-TYPE TYROSINE-PROTEIN PHOSPHATASE BETA"/>
    <property type="match status" value="1"/>
</dbReference>
<keyword evidence="6" id="KW-0378">Hydrolase</keyword>
<feature type="chain" id="PRO_5044867124" description="protein-tyrosine-phosphatase" evidence="14">
    <location>
        <begin position="21"/>
        <end position="1923"/>
    </location>
</feature>
<feature type="domain" description="Fibronectin type-III" evidence="17">
    <location>
        <begin position="915"/>
        <end position="1008"/>
    </location>
</feature>
<feature type="domain" description="Tyrosine specific protein phosphatases" evidence="16">
    <location>
        <begin position="1804"/>
        <end position="1880"/>
    </location>
</feature>